<protein>
    <submittedName>
        <fullName evidence="1">Uncharacterized protein</fullName>
    </submittedName>
</protein>
<name>A0AAV5IY76_9ROSI</name>
<proteinExistence type="predicted"/>
<dbReference type="Proteomes" id="UP001054252">
    <property type="component" value="Unassembled WGS sequence"/>
</dbReference>
<dbReference type="AlphaFoldDB" id="A0AAV5IY76"/>
<keyword evidence="2" id="KW-1185">Reference proteome</keyword>
<organism evidence="1 2">
    <name type="scientific">Rubroshorea leprosula</name>
    <dbReference type="NCBI Taxonomy" id="152421"/>
    <lineage>
        <taxon>Eukaryota</taxon>
        <taxon>Viridiplantae</taxon>
        <taxon>Streptophyta</taxon>
        <taxon>Embryophyta</taxon>
        <taxon>Tracheophyta</taxon>
        <taxon>Spermatophyta</taxon>
        <taxon>Magnoliopsida</taxon>
        <taxon>eudicotyledons</taxon>
        <taxon>Gunneridae</taxon>
        <taxon>Pentapetalae</taxon>
        <taxon>rosids</taxon>
        <taxon>malvids</taxon>
        <taxon>Malvales</taxon>
        <taxon>Dipterocarpaceae</taxon>
        <taxon>Rubroshorea</taxon>
    </lineage>
</organism>
<evidence type="ECO:0000313" key="2">
    <source>
        <dbReference type="Proteomes" id="UP001054252"/>
    </source>
</evidence>
<accession>A0AAV5IY76</accession>
<evidence type="ECO:0000313" key="1">
    <source>
        <dbReference type="EMBL" id="GKV03672.1"/>
    </source>
</evidence>
<dbReference type="EMBL" id="BPVZ01000020">
    <property type="protein sequence ID" value="GKV03672.1"/>
    <property type="molecule type" value="Genomic_DNA"/>
</dbReference>
<comment type="caution">
    <text evidence="1">The sequence shown here is derived from an EMBL/GenBank/DDBJ whole genome shotgun (WGS) entry which is preliminary data.</text>
</comment>
<gene>
    <name evidence="1" type="ORF">SLEP1_g15938</name>
</gene>
<sequence length="34" mass="3765">MGNELLGVKSCEESFSCVADTCFSKVLMSDWSNF</sequence>
<reference evidence="1 2" key="1">
    <citation type="journal article" date="2021" name="Commun. Biol.">
        <title>The genome of Shorea leprosula (Dipterocarpaceae) highlights the ecological relevance of drought in aseasonal tropical rainforests.</title>
        <authorList>
            <person name="Ng K.K.S."/>
            <person name="Kobayashi M.J."/>
            <person name="Fawcett J.A."/>
            <person name="Hatakeyama M."/>
            <person name="Paape T."/>
            <person name="Ng C.H."/>
            <person name="Ang C.C."/>
            <person name="Tnah L.H."/>
            <person name="Lee C.T."/>
            <person name="Nishiyama T."/>
            <person name="Sese J."/>
            <person name="O'Brien M.J."/>
            <person name="Copetti D."/>
            <person name="Mohd Noor M.I."/>
            <person name="Ong R.C."/>
            <person name="Putra M."/>
            <person name="Sireger I.Z."/>
            <person name="Indrioko S."/>
            <person name="Kosugi Y."/>
            <person name="Izuno A."/>
            <person name="Isagi Y."/>
            <person name="Lee S.L."/>
            <person name="Shimizu K.K."/>
        </authorList>
    </citation>
    <scope>NUCLEOTIDE SEQUENCE [LARGE SCALE GENOMIC DNA]</scope>
    <source>
        <strain evidence="1">214</strain>
    </source>
</reference>